<name>A0AAD7PKW7_QUISA</name>
<evidence type="ECO:0000313" key="2">
    <source>
        <dbReference type="Proteomes" id="UP001163823"/>
    </source>
</evidence>
<evidence type="ECO:0000313" key="1">
    <source>
        <dbReference type="EMBL" id="KAJ7959353.1"/>
    </source>
</evidence>
<protein>
    <submittedName>
        <fullName evidence="1">Protein DEFECTIVE IN MERISTEM SILENCING 3</fullName>
    </submittedName>
</protein>
<dbReference type="Proteomes" id="UP001163823">
    <property type="component" value="Chromosome 8"/>
</dbReference>
<reference evidence="1" key="1">
    <citation type="journal article" date="2023" name="Science">
        <title>Elucidation of the pathway for biosynthesis of saponin adjuvants from the soapbark tree.</title>
        <authorList>
            <person name="Reed J."/>
            <person name="Orme A."/>
            <person name="El-Demerdash A."/>
            <person name="Owen C."/>
            <person name="Martin L.B.B."/>
            <person name="Misra R.C."/>
            <person name="Kikuchi S."/>
            <person name="Rejzek M."/>
            <person name="Martin A.C."/>
            <person name="Harkess A."/>
            <person name="Leebens-Mack J."/>
            <person name="Louveau T."/>
            <person name="Stephenson M.J."/>
            <person name="Osbourn A."/>
        </authorList>
    </citation>
    <scope>NUCLEOTIDE SEQUENCE</scope>
    <source>
        <strain evidence="1">S10</strain>
    </source>
</reference>
<dbReference type="KEGG" id="qsa:O6P43_019942"/>
<dbReference type="AlphaFoldDB" id="A0AAD7PKW7"/>
<organism evidence="1 2">
    <name type="scientific">Quillaja saponaria</name>
    <name type="common">Soap bark tree</name>
    <dbReference type="NCBI Taxonomy" id="32244"/>
    <lineage>
        <taxon>Eukaryota</taxon>
        <taxon>Viridiplantae</taxon>
        <taxon>Streptophyta</taxon>
        <taxon>Embryophyta</taxon>
        <taxon>Tracheophyta</taxon>
        <taxon>Spermatophyta</taxon>
        <taxon>Magnoliopsida</taxon>
        <taxon>eudicotyledons</taxon>
        <taxon>Gunneridae</taxon>
        <taxon>Pentapetalae</taxon>
        <taxon>rosids</taxon>
        <taxon>fabids</taxon>
        <taxon>Fabales</taxon>
        <taxon>Quillajaceae</taxon>
        <taxon>Quillaja</taxon>
    </lineage>
</organism>
<dbReference type="PANTHER" id="PTHR33566">
    <property type="entry name" value="EN/SPM-LIKE TRANSPOSON-RELATED"/>
    <property type="match status" value="1"/>
</dbReference>
<comment type="caution">
    <text evidence="1">The sequence shown here is derived from an EMBL/GenBank/DDBJ whole genome shotgun (WGS) entry which is preliminary data.</text>
</comment>
<keyword evidence="2" id="KW-1185">Reference proteome</keyword>
<dbReference type="EMBL" id="JARAOO010000008">
    <property type="protein sequence ID" value="KAJ7959353.1"/>
    <property type="molecule type" value="Genomic_DNA"/>
</dbReference>
<proteinExistence type="predicted"/>
<sequence>MFQPSGQEMQLSIHAKTLSTQNSSDLMQANANEMSVAARDNMQNGGFSQAESIIQASQKLQQDLHTFGMKIKQHEDNLKFLKSQKNKLEYTILDLQVVIGTYHSSSTLKIENKDNSQLTNEEEINEQILRHEKSAAGILCQLKTRHGTQASLLPLTKDVVGIVATLGKVDNNDVSRIFCEYLGVETMLAIICKTYEGVKALEMYDNEGCINKNSGLHGLGASIGRSLDGQFLVICLESLRPYAGEFVTDDPQRRLDILKPRLPNGECPAGFLGFAVNMIRVDIANLFCLIPSGHGLRETLFYNLFSRLQVYKTRADMIQALPCISDGAVSLDGGIIRSTGVFSMGSREDVDVRFPIASARSKQPENYIETERQIKEMSLKKDKIVDDVKREQRLLNAAKYNFDRKKNEFLTFLTESSSYASQCQVQTAQDRFVPR</sequence>
<gene>
    <name evidence="1" type="ORF">O6P43_019942</name>
</gene>
<accession>A0AAD7PKW7</accession>
<dbReference type="PANTHER" id="PTHR33566:SF6">
    <property type="entry name" value="PROTEIN DEFECTIVE IN MERISTEM SILENCING 3"/>
    <property type="match status" value="1"/>
</dbReference>